<evidence type="ECO:0000313" key="4">
    <source>
        <dbReference type="EMBL" id="CAI8024824.1"/>
    </source>
</evidence>
<keyword evidence="3" id="KW-0966">Cell projection</keyword>
<dbReference type="InterPro" id="IPR048256">
    <property type="entry name" value="Tektin-like"/>
</dbReference>
<dbReference type="AlphaFoldDB" id="A0AA35S7Z2"/>
<gene>
    <name evidence="4" type="ORF">GBAR_LOCUS14383</name>
</gene>
<dbReference type="EMBL" id="CASHTH010002098">
    <property type="protein sequence ID" value="CAI8024824.1"/>
    <property type="molecule type" value="Genomic_DNA"/>
</dbReference>
<evidence type="ECO:0000256" key="2">
    <source>
        <dbReference type="ARBA" id="ARBA00022490"/>
    </source>
</evidence>
<comment type="caution">
    <text evidence="4">The sequence shown here is derived from an EMBL/GenBank/DDBJ whole genome shotgun (WGS) entry which is preliminary data.</text>
</comment>
<keyword evidence="3" id="KW-0282">Flagellum</keyword>
<keyword evidence="3" id="KW-0969">Cilium</keyword>
<protein>
    <recommendedName>
        <fullName evidence="3">Tektin</fullName>
    </recommendedName>
</protein>
<accession>A0AA35S7Z2</accession>
<dbReference type="Proteomes" id="UP001174909">
    <property type="component" value="Unassembled WGS sequence"/>
</dbReference>
<comment type="similarity">
    <text evidence="1 3">Belongs to the tektin family.</text>
</comment>
<organism evidence="4 5">
    <name type="scientific">Geodia barretti</name>
    <name type="common">Barrett's horny sponge</name>
    <dbReference type="NCBI Taxonomy" id="519541"/>
    <lineage>
        <taxon>Eukaryota</taxon>
        <taxon>Metazoa</taxon>
        <taxon>Porifera</taxon>
        <taxon>Demospongiae</taxon>
        <taxon>Heteroscleromorpha</taxon>
        <taxon>Tetractinellida</taxon>
        <taxon>Astrophorina</taxon>
        <taxon>Geodiidae</taxon>
        <taxon>Geodia</taxon>
    </lineage>
</organism>
<evidence type="ECO:0000256" key="1">
    <source>
        <dbReference type="ARBA" id="ARBA00007209"/>
    </source>
</evidence>
<keyword evidence="2" id="KW-0963">Cytoplasm</keyword>
<evidence type="ECO:0000313" key="5">
    <source>
        <dbReference type="Proteomes" id="UP001174909"/>
    </source>
</evidence>
<keyword evidence="5" id="KW-1185">Reference proteome</keyword>
<dbReference type="GO" id="GO:0015630">
    <property type="term" value="C:microtubule cytoskeleton"/>
    <property type="evidence" value="ECO:0007669"/>
    <property type="project" value="UniProtKB-UniRule"/>
</dbReference>
<sequence>MQEMAAATKFSQEDWKTSNFLVSSSAERQRAAAHTIRQENHKISNHTENVTRWTQHGTDNSLKDRVSDIQSWRLSLTKTLQDTEDEITSLTKCKECCEKALEAKMMPQEIVMECLGIREQRFNIDLVADVTESELEKELDVIVSLQMALHQKVNEAFDQICILRDVQAQLSHDLSDKNEALGIDTECAELCNSSTTITFHSDPTRIKKGDTLQFPGHNLRLGLLNAGIMAV</sequence>
<dbReference type="PANTHER" id="PTHR19960">
    <property type="entry name" value="TEKTIN"/>
    <property type="match status" value="1"/>
</dbReference>
<dbReference type="InterPro" id="IPR000435">
    <property type="entry name" value="Tektins"/>
</dbReference>
<proteinExistence type="inferred from homology"/>
<name>A0AA35S7Z2_GEOBA</name>
<dbReference type="GO" id="GO:0005930">
    <property type="term" value="C:axoneme"/>
    <property type="evidence" value="ECO:0007669"/>
    <property type="project" value="UniProtKB-SubCell"/>
</dbReference>
<dbReference type="GO" id="GO:0060294">
    <property type="term" value="P:cilium movement involved in cell motility"/>
    <property type="evidence" value="ECO:0007669"/>
    <property type="project" value="UniProtKB-UniRule"/>
</dbReference>
<evidence type="ECO:0000256" key="3">
    <source>
        <dbReference type="RuleBase" id="RU367040"/>
    </source>
</evidence>
<dbReference type="PANTHER" id="PTHR19960:SF7">
    <property type="entry name" value="TEKTIN"/>
    <property type="match status" value="1"/>
</dbReference>
<reference evidence="4" key="1">
    <citation type="submission" date="2023-03" db="EMBL/GenBank/DDBJ databases">
        <authorList>
            <person name="Steffen K."/>
            <person name="Cardenas P."/>
        </authorList>
    </citation>
    <scope>NUCLEOTIDE SEQUENCE</scope>
</reference>
<comment type="subcellular location">
    <subcellularLocation>
        <location evidence="3">Cytoplasm</location>
        <location evidence="3">Cytoskeleton</location>
        <location evidence="3">Cilium axoneme</location>
    </subcellularLocation>
</comment>
<dbReference type="GO" id="GO:0060271">
    <property type="term" value="P:cilium assembly"/>
    <property type="evidence" value="ECO:0007669"/>
    <property type="project" value="UniProtKB-UniRule"/>
</dbReference>
<dbReference type="Pfam" id="PF03148">
    <property type="entry name" value="Tektin"/>
    <property type="match status" value="1"/>
</dbReference>
<dbReference type="GO" id="GO:0005634">
    <property type="term" value="C:nucleus"/>
    <property type="evidence" value="ECO:0007669"/>
    <property type="project" value="TreeGrafter"/>
</dbReference>